<organism evidence="2 3">
    <name type="scientific">Effrenium voratum</name>
    <dbReference type="NCBI Taxonomy" id="2562239"/>
    <lineage>
        <taxon>Eukaryota</taxon>
        <taxon>Sar</taxon>
        <taxon>Alveolata</taxon>
        <taxon>Dinophyceae</taxon>
        <taxon>Suessiales</taxon>
        <taxon>Symbiodiniaceae</taxon>
        <taxon>Effrenium</taxon>
    </lineage>
</organism>
<protein>
    <submittedName>
        <fullName evidence="2">Uncharacterized protein</fullName>
    </submittedName>
</protein>
<feature type="compositionally biased region" description="Low complexity" evidence="1">
    <location>
        <begin position="31"/>
        <end position="41"/>
    </location>
</feature>
<proteinExistence type="predicted"/>
<gene>
    <name evidence="2" type="ORF">EVOR1521_LOCUS13233</name>
</gene>
<evidence type="ECO:0000256" key="1">
    <source>
        <dbReference type="SAM" id="MobiDB-lite"/>
    </source>
</evidence>
<dbReference type="AlphaFoldDB" id="A0AA36N041"/>
<sequence>MGKKRKKSSSSSESESESEKKPAKKEPPKKGPAAKAASGPRFNAFADSDDEAEGAKDGITSKAGLSAATAADAFTKKQWEVVQRLKINYQDQIDRKHSKEEKLRKKLEKKHREKELKRAKEMAEEEEAAAEAAASEKAMALEQQSKEQKEKQRLDQEKASMQRKLGPKGPQVKSNKAVGQVLYSSDLQIGECHGGGAGASV</sequence>
<feature type="compositionally biased region" description="Basic and acidic residues" evidence="1">
    <location>
        <begin position="144"/>
        <end position="160"/>
    </location>
</feature>
<dbReference type="Proteomes" id="UP001178507">
    <property type="component" value="Unassembled WGS sequence"/>
</dbReference>
<feature type="compositionally biased region" description="Basic and acidic residues" evidence="1">
    <location>
        <begin position="113"/>
        <end position="122"/>
    </location>
</feature>
<comment type="caution">
    <text evidence="2">The sequence shown here is derived from an EMBL/GenBank/DDBJ whole genome shotgun (WGS) entry which is preliminary data.</text>
</comment>
<evidence type="ECO:0000313" key="3">
    <source>
        <dbReference type="Proteomes" id="UP001178507"/>
    </source>
</evidence>
<feature type="compositionally biased region" description="Basic and acidic residues" evidence="1">
    <location>
        <begin position="17"/>
        <end position="29"/>
    </location>
</feature>
<name>A0AA36N041_9DINO</name>
<accession>A0AA36N041</accession>
<evidence type="ECO:0000313" key="2">
    <source>
        <dbReference type="EMBL" id="CAJ1387090.1"/>
    </source>
</evidence>
<keyword evidence="3" id="KW-1185">Reference proteome</keyword>
<feature type="compositionally biased region" description="Basic and acidic residues" evidence="1">
    <location>
        <begin position="93"/>
        <end position="103"/>
    </location>
</feature>
<feature type="compositionally biased region" description="Low complexity" evidence="1">
    <location>
        <begin position="130"/>
        <end position="143"/>
    </location>
</feature>
<reference evidence="2" key="1">
    <citation type="submission" date="2023-08" db="EMBL/GenBank/DDBJ databases">
        <authorList>
            <person name="Chen Y."/>
            <person name="Shah S."/>
            <person name="Dougan E. K."/>
            <person name="Thang M."/>
            <person name="Chan C."/>
        </authorList>
    </citation>
    <scope>NUCLEOTIDE SEQUENCE</scope>
</reference>
<dbReference type="EMBL" id="CAUJNA010001458">
    <property type="protein sequence ID" value="CAJ1387090.1"/>
    <property type="molecule type" value="Genomic_DNA"/>
</dbReference>
<feature type="region of interest" description="Disordered" evidence="1">
    <location>
        <begin position="1"/>
        <end position="57"/>
    </location>
</feature>
<feature type="region of interest" description="Disordered" evidence="1">
    <location>
        <begin position="93"/>
        <end position="177"/>
    </location>
</feature>